<gene>
    <name evidence="2" type="ORF">ACFQV2_16130</name>
</gene>
<reference evidence="3" key="1">
    <citation type="journal article" date="2019" name="Int. J. Syst. Evol. Microbiol.">
        <title>The Global Catalogue of Microorganisms (GCM) 10K type strain sequencing project: providing services to taxonomists for standard genome sequencing and annotation.</title>
        <authorList>
            <consortium name="The Broad Institute Genomics Platform"/>
            <consortium name="The Broad Institute Genome Sequencing Center for Infectious Disease"/>
            <person name="Wu L."/>
            <person name="Ma J."/>
        </authorList>
    </citation>
    <scope>NUCLEOTIDE SEQUENCE [LARGE SCALE GENOMIC DNA]</scope>
    <source>
        <strain evidence="3">JCM 17695</strain>
    </source>
</reference>
<evidence type="ECO:0000313" key="3">
    <source>
        <dbReference type="Proteomes" id="UP001596512"/>
    </source>
</evidence>
<name>A0ABW2TP84_9PSEU</name>
<keyword evidence="3" id="KW-1185">Reference proteome</keyword>
<sequence length="95" mass="10066">MLSAPEVDAQHSWCVALDPGFRCGGAVAEGDLLVVVEATAGESEQAGDVVSDLFPAALRGIERVGVRATTAPRRRPPPPPPVRRRPRWSAGRTPT</sequence>
<feature type="region of interest" description="Disordered" evidence="1">
    <location>
        <begin position="65"/>
        <end position="95"/>
    </location>
</feature>
<protein>
    <submittedName>
        <fullName evidence="2">Uncharacterized protein</fullName>
    </submittedName>
</protein>
<evidence type="ECO:0000256" key="1">
    <source>
        <dbReference type="SAM" id="MobiDB-lite"/>
    </source>
</evidence>
<proteinExistence type="predicted"/>
<accession>A0ABW2TP84</accession>
<dbReference type="Proteomes" id="UP001596512">
    <property type="component" value="Unassembled WGS sequence"/>
</dbReference>
<comment type="caution">
    <text evidence="2">The sequence shown here is derived from an EMBL/GenBank/DDBJ whole genome shotgun (WGS) entry which is preliminary data.</text>
</comment>
<organism evidence="2 3">
    <name type="scientific">Actinokineospora soli</name>
    <dbReference type="NCBI Taxonomy" id="1048753"/>
    <lineage>
        <taxon>Bacteria</taxon>
        <taxon>Bacillati</taxon>
        <taxon>Actinomycetota</taxon>
        <taxon>Actinomycetes</taxon>
        <taxon>Pseudonocardiales</taxon>
        <taxon>Pseudonocardiaceae</taxon>
        <taxon>Actinokineospora</taxon>
    </lineage>
</organism>
<evidence type="ECO:0000313" key="2">
    <source>
        <dbReference type="EMBL" id="MFC7614815.1"/>
    </source>
</evidence>
<feature type="compositionally biased region" description="Basic residues" evidence="1">
    <location>
        <begin position="72"/>
        <end position="87"/>
    </location>
</feature>
<dbReference type="EMBL" id="JBHTEY010000004">
    <property type="protein sequence ID" value="MFC7614815.1"/>
    <property type="molecule type" value="Genomic_DNA"/>
</dbReference>